<dbReference type="KEGG" id="tet:TTHERM_000088049"/>
<dbReference type="InParanoid" id="W7XEQ1"/>
<sequence length="460" mass="55734">MITSFFQLYYQYCFITLLAIIILEFILLFLAATRIQNYEWSYFFIQYFNIIHIKINGITYYYPYQYEKKCYIYYAQSFALHLQCYYISIFEWTYFFTIMLTSLVFIFILENDYTLSSTRYQVIRYLVSHLQLAYYLELHKDRTFFKYNIIHLLFLAILPSFLPQSVNQFILAFGNRRAEIPSLKNILFYSYLQNFGISLSFYKDSSLNDYEKEAEMKNILQITQVFQLIFSFLWLNIFKFSTSLISLNVYFVVLIPYFTKVLVNFAQNLKYGPQYLTFIQDKLKIKGLNDIQIANDYLQINNRQKMIQLQFRDVQSQDLHRLFDIIYNQSKSNIICTQVIFKRVKNYFLVNKQQKLIYISMGSKIDSFLEFTFKLIRNCKMFNYKIKGLWFSISFLEVDRLKIILILNYDILPQFIAQNQIRLYGKPIFLELYKYIAFFKNIQPSLNFSPYQIFYDLYDV</sequence>
<feature type="transmembrane region" description="Helical" evidence="1">
    <location>
        <begin position="84"/>
        <end position="109"/>
    </location>
</feature>
<dbReference type="Proteomes" id="UP000009168">
    <property type="component" value="Unassembled WGS sequence"/>
</dbReference>
<organism evidence="2 3">
    <name type="scientific">Tetrahymena thermophila (strain SB210)</name>
    <dbReference type="NCBI Taxonomy" id="312017"/>
    <lineage>
        <taxon>Eukaryota</taxon>
        <taxon>Sar</taxon>
        <taxon>Alveolata</taxon>
        <taxon>Ciliophora</taxon>
        <taxon>Intramacronucleata</taxon>
        <taxon>Oligohymenophorea</taxon>
        <taxon>Hymenostomatida</taxon>
        <taxon>Tetrahymenina</taxon>
        <taxon>Tetrahymenidae</taxon>
        <taxon>Tetrahymena</taxon>
    </lineage>
</organism>
<name>W7XEQ1_TETTS</name>
<keyword evidence="3" id="KW-1185">Reference proteome</keyword>
<reference evidence="3" key="1">
    <citation type="journal article" date="2006" name="PLoS Biol.">
        <title>Macronuclear genome sequence of the ciliate Tetrahymena thermophila, a model eukaryote.</title>
        <authorList>
            <person name="Eisen J.A."/>
            <person name="Coyne R.S."/>
            <person name="Wu M."/>
            <person name="Wu D."/>
            <person name="Thiagarajan M."/>
            <person name="Wortman J.R."/>
            <person name="Badger J.H."/>
            <person name="Ren Q."/>
            <person name="Amedeo P."/>
            <person name="Jones K.M."/>
            <person name="Tallon L.J."/>
            <person name="Delcher A.L."/>
            <person name="Salzberg S.L."/>
            <person name="Silva J.C."/>
            <person name="Haas B.J."/>
            <person name="Majoros W.H."/>
            <person name="Farzad M."/>
            <person name="Carlton J.M."/>
            <person name="Smith R.K. Jr."/>
            <person name="Garg J."/>
            <person name="Pearlman R.E."/>
            <person name="Karrer K.M."/>
            <person name="Sun L."/>
            <person name="Manning G."/>
            <person name="Elde N.C."/>
            <person name="Turkewitz A.P."/>
            <person name="Asai D.J."/>
            <person name="Wilkes D.E."/>
            <person name="Wang Y."/>
            <person name="Cai H."/>
            <person name="Collins K."/>
            <person name="Stewart B.A."/>
            <person name="Lee S.R."/>
            <person name="Wilamowska K."/>
            <person name="Weinberg Z."/>
            <person name="Ruzzo W.L."/>
            <person name="Wloga D."/>
            <person name="Gaertig J."/>
            <person name="Frankel J."/>
            <person name="Tsao C.-C."/>
            <person name="Gorovsky M.A."/>
            <person name="Keeling P.J."/>
            <person name="Waller R.F."/>
            <person name="Patron N.J."/>
            <person name="Cherry J.M."/>
            <person name="Stover N.A."/>
            <person name="Krieger C.J."/>
            <person name="del Toro C."/>
            <person name="Ryder H.F."/>
            <person name="Williamson S.C."/>
            <person name="Barbeau R.A."/>
            <person name="Hamilton E.P."/>
            <person name="Orias E."/>
        </authorList>
    </citation>
    <scope>NUCLEOTIDE SEQUENCE [LARGE SCALE GENOMIC DNA]</scope>
    <source>
        <strain evidence="3">SB210</strain>
    </source>
</reference>
<protein>
    <submittedName>
        <fullName evidence="2">Transmembrane protein, putative</fullName>
    </submittedName>
</protein>
<evidence type="ECO:0000313" key="3">
    <source>
        <dbReference type="Proteomes" id="UP000009168"/>
    </source>
</evidence>
<accession>W7XEQ1</accession>
<dbReference type="GeneID" id="24437214"/>
<evidence type="ECO:0000256" key="1">
    <source>
        <dbReference type="SAM" id="Phobius"/>
    </source>
</evidence>
<dbReference type="EMBL" id="GG662749">
    <property type="protein sequence ID" value="EWS75213.1"/>
    <property type="molecule type" value="Genomic_DNA"/>
</dbReference>
<keyword evidence="1" id="KW-1133">Transmembrane helix</keyword>
<dbReference type="AlphaFoldDB" id="W7XEQ1"/>
<dbReference type="RefSeq" id="XP_012652204.1">
    <property type="nucleotide sequence ID" value="XM_012796750.1"/>
</dbReference>
<keyword evidence="1" id="KW-0472">Membrane</keyword>
<evidence type="ECO:0000313" key="2">
    <source>
        <dbReference type="EMBL" id="EWS75213.1"/>
    </source>
</evidence>
<feature type="transmembrane region" description="Helical" evidence="1">
    <location>
        <begin position="12"/>
        <end position="32"/>
    </location>
</feature>
<feature type="transmembrane region" description="Helical" evidence="1">
    <location>
        <begin position="149"/>
        <end position="174"/>
    </location>
</feature>
<feature type="transmembrane region" description="Helical" evidence="1">
    <location>
        <begin position="44"/>
        <end position="63"/>
    </location>
</feature>
<gene>
    <name evidence="2" type="ORF">TTHERM_000088049</name>
</gene>
<proteinExistence type="predicted"/>
<keyword evidence="1 2" id="KW-0812">Transmembrane</keyword>